<protein>
    <recommendedName>
        <fullName evidence="3">MobA-like NTP transferase domain-containing protein</fullName>
    </recommendedName>
</protein>
<evidence type="ECO:0000259" key="3">
    <source>
        <dbReference type="Pfam" id="PF12804"/>
    </source>
</evidence>
<name>D2R709_PIRSD</name>
<dbReference type="Gene3D" id="3.90.550.10">
    <property type="entry name" value="Spore Coat Polysaccharide Biosynthesis Protein SpsA, Chain A"/>
    <property type="match status" value="1"/>
</dbReference>
<evidence type="ECO:0000256" key="2">
    <source>
        <dbReference type="ARBA" id="ARBA00022695"/>
    </source>
</evidence>
<reference evidence="4 5" key="1">
    <citation type="journal article" date="2009" name="Stand. Genomic Sci.">
        <title>Complete genome sequence of Pirellula staleyi type strain (ATCC 27377).</title>
        <authorList>
            <person name="Clum A."/>
            <person name="Tindall B.J."/>
            <person name="Sikorski J."/>
            <person name="Ivanova N."/>
            <person name="Mavrommatis K."/>
            <person name="Lucas S."/>
            <person name="Glavina del Rio T."/>
            <person name="Nolan M."/>
            <person name="Chen F."/>
            <person name="Tice H."/>
            <person name="Pitluck S."/>
            <person name="Cheng J.F."/>
            <person name="Chertkov O."/>
            <person name="Brettin T."/>
            <person name="Han C."/>
            <person name="Detter J.C."/>
            <person name="Kuske C."/>
            <person name="Bruce D."/>
            <person name="Goodwin L."/>
            <person name="Ovchinikova G."/>
            <person name="Pati A."/>
            <person name="Mikhailova N."/>
            <person name="Chen A."/>
            <person name="Palaniappan K."/>
            <person name="Land M."/>
            <person name="Hauser L."/>
            <person name="Chang Y.J."/>
            <person name="Jeffries C.D."/>
            <person name="Chain P."/>
            <person name="Rohde M."/>
            <person name="Goker M."/>
            <person name="Bristow J."/>
            <person name="Eisen J.A."/>
            <person name="Markowitz V."/>
            <person name="Hugenholtz P."/>
            <person name="Kyrpides N.C."/>
            <person name="Klenk H.P."/>
            <person name="Lapidus A."/>
        </authorList>
    </citation>
    <scope>NUCLEOTIDE SEQUENCE [LARGE SCALE GENOMIC DNA]</scope>
    <source>
        <strain evidence="5">ATCC 27377 / DSM 6068 / ICPB 4128</strain>
    </source>
</reference>
<feature type="domain" description="MobA-like NTP transferase" evidence="3">
    <location>
        <begin position="17"/>
        <end position="149"/>
    </location>
</feature>
<evidence type="ECO:0000313" key="4">
    <source>
        <dbReference type="EMBL" id="ADB19212.1"/>
    </source>
</evidence>
<dbReference type="PANTHER" id="PTHR43584:SF8">
    <property type="entry name" value="N-ACETYLMURAMATE ALPHA-1-PHOSPHATE URIDYLYLTRANSFERASE"/>
    <property type="match status" value="1"/>
</dbReference>
<evidence type="ECO:0000313" key="5">
    <source>
        <dbReference type="Proteomes" id="UP000001887"/>
    </source>
</evidence>
<dbReference type="PANTHER" id="PTHR43584">
    <property type="entry name" value="NUCLEOTIDYL TRANSFERASE"/>
    <property type="match status" value="1"/>
</dbReference>
<dbReference type="InterPro" id="IPR029044">
    <property type="entry name" value="Nucleotide-diphossugar_trans"/>
</dbReference>
<dbReference type="InterPro" id="IPR050065">
    <property type="entry name" value="GlmU-like"/>
</dbReference>
<sequence>MKPYEAELGAAAPLQIVVPMAGEGSRFADVGFELPKPLIPVDGIPMIVRALADMPEASRLVLVARAEHDRKHQLRARVSEFLPHAEWLFVEGLTAGQAATVKLAEPLLDPALPVLVGACDNSHRYSPAAWSEAAARDVDALVWTYRGDPRVVARPQQFGWVEVNARRVLRVSCKQPISEQLLNDHVVSGCFYFRTAQLMFSAIDTMFARQIRARGEFYLDIVPNLLVEQGKHVEVFEVDRYLGWGTPEELAAWEQLPLEAAGRTAR</sequence>
<keyword evidence="1" id="KW-0808">Transferase</keyword>
<organism evidence="4 5">
    <name type="scientific">Pirellula staleyi (strain ATCC 27377 / DSM 6068 / ICPB 4128)</name>
    <name type="common">Pirella staleyi</name>
    <dbReference type="NCBI Taxonomy" id="530564"/>
    <lineage>
        <taxon>Bacteria</taxon>
        <taxon>Pseudomonadati</taxon>
        <taxon>Planctomycetota</taxon>
        <taxon>Planctomycetia</taxon>
        <taxon>Pirellulales</taxon>
        <taxon>Pirellulaceae</taxon>
        <taxon>Pirellula</taxon>
    </lineage>
</organism>
<evidence type="ECO:0000256" key="1">
    <source>
        <dbReference type="ARBA" id="ARBA00022679"/>
    </source>
</evidence>
<dbReference type="OrthoDB" id="9788272at2"/>
<dbReference type="Pfam" id="PF12804">
    <property type="entry name" value="NTP_transf_3"/>
    <property type="match status" value="1"/>
</dbReference>
<proteinExistence type="predicted"/>
<dbReference type="EMBL" id="CP001848">
    <property type="protein sequence ID" value="ADB19212.1"/>
    <property type="molecule type" value="Genomic_DNA"/>
</dbReference>
<keyword evidence="2" id="KW-0548">Nucleotidyltransferase</keyword>
<dbReference type="GO" id="GO:0016779">
    <property type="term" value="F:nucleotidyltransferase activity"/>
    <property type="evidence" value="ECO:0007669"/>
    <property type="project" value="UniProtKB-KW"/>
</dbReference>
<dbReference type="HOGENOM" id="CLU_065567_2_0_0"/>
<dbReference type="Proteomes" id="UP000001887">
    <property type="component" value="Chromosome"/>
</dbReference>
<dbReference type="eggNOG" id="COG1209">
    <property type="taxonomic scope" value="Bacteria"/>
</dbReference>
<gene>
    <name evidence="4" type="ordered locus">Psta_4570</name>
</gene>
<keyword evidence="5" id="KW-1185">Reference proteome</keyword>
<dbReference type="STRING" id="530564.Psta_4570"/>
<dbReference type="SUPFAM" id="SSF53448">
    <property type="entry name" value="Nucleotide-diphospho-sugar transferases"/>
    <property type="match status" value="1"/>
</dbReference>
<dbReference type="KEGG" id="psl:Psta_4570"/>
<dbReference type="AlphaFoldDB" id="D2R709"/>
<dbReference type="InterPro" id="IPR025877">
    <property type="entry name" value="MobA-like_NTP_Trfase"/>
</dbReference>
<accession>D2R709</accession>